<evidence type="ECO:0000313" key="3">
    <source>
        <dbReference type="EMBL" id="QDO88368.1"/>
    </source>
</evidence>
<protein>
    <submittedName>
        <fullName evidence="3">Uncharacterized protein</fullName>
    </submittedName>
</protein>
<dbReference type="KEGG" id="orz:FNH13_08435"/>
<gene>
    <name evidence="3" type="ORF">FNH13_08435</name>
</gene>
<feature type="compositionally biased region" description="Low complexity" evidence="1">
    <location>
        <begin position="329"/>
        <end position="338"/>
    </location>
</feature>
<feature type="region of interest" description="Disordered" evidence="1">
    <location>
        <begin position="217"/>
        <end position="237"/>
    </location>
</feature>
<organism evidence="3 4">
    <name type="scientific">Ornithinimicrobium ciconiae</name>
    <dbReference type="NCBI Taxonomy" id="2594265"/>
    <lineage>
        <taxon>Bacteria</taxon>
        <taxon>Bacillati</taxon>
        <taxon>Actinomycetota</taxon>
        <taxon>Actinomycetes</taxon>
        <taxon>Micrococcales</taxon>
        <taxon>Ornithinimicrobiaceae</taxon>
        <taxon>Ornithinimicrobium</taxon>
    </lineage>
</organism>
<evidence type="ECO:0000313" key="4">
    <source>
        <dbReference type="Proteomes" id="UP000315395"/>
    </source>
</evidence>
<reference evidence="3 4" key="1">
    <citation type="submission" date="2019-07" db="EMBL/GenBank/DDBJ databases">
        <title>complete genome sequencing of Ornithinimicrobium sp. H23M54.</title>
        <authorList>
            <person name="Bae J.-W."/>
            <person name="Lee S.-Y."/>
        </authorList>
    </citation>
    <scope>NUCLEOTIDE SEQUENCE [LARGE SCALE GENOMIC DNA]</scope>
    <source>
        <strain evidence="3 4">H23M54</strain>
    </source>
</reference>
<dbReference type="Proteomes" id="UP000315395">
    <property type="component" value="Chromosome"/>
</dbReference>
<feature type="compositionally biased region" description="Low complexity" evidence="1">
    <location>
        <begin position="223"/>
        <end position="235"/>
    </location>
</feature>
<dbReference type="OrthoDB" id="5054050at2"/>
<dbReference type="EMBL" id="CP041616">
    <property type="protein sequence ID" value="QDO88368.1"/>
    <property type="molecule type" value="Genomic_DNA"/>
</dbReference>
<evidence type="ECO:0000256" key="1">
    <source>
        <dbReference type="SAM" id="MobiDB-lite"/>
    </source>
</evidence>
<accession>A0A516GA24</accession>
<dbReference type="RefSeq" id="WP_143783046.1">
    <property type="nucleotide sequence ID" value="NZ_CP041616.1"/>
</dbReference>
<proteinExistence type="predicted"/>
<keyword evidence="2" id="KW-0472">Membrane</keyword>
<keyword evidence="4" id="KW-1185">Reference proteome</keyword>
<sequence length="345" mass="37732">MGPIRYGPLRAKASPRRVAAWRESVLLQEAREHPETSAAPVLRASRWVVVAALLTVLFGALTGLIVLLLLSHRMTEAGPLVVAVLATSGSAVLWALMQKQVRQQAEGWRDPFRLMTFAHANGFHAVPVANPADLPGRIFHRGLEEHRVRLDVVAWVQGGRQCHVGTECWSSGDDTGPRGTPQDEGSCRYLAVRIGKEALPRAEFDAFGADESAVATTQEVDSRSAGSSLSLAPSARDPRIRVEPGAEQWVEALFSERVTRLLTNVHQPRQAEVVGEWFITYDLNDAEPLSISGWERTFHLVAALPAFPVQPPSSAPGHDEIPTEGAVTSSSRGRLGVLLRRRREH</sequence>
<keyword evidence="2" id="KW-0812">Transmembrane</keyword>
<feature type="transmembrane region" description="Helical" evidence="2">
    <location>
        <begin position="47"/>
        <end position="70"/>
    </location>
</feature>
<feature type="region of interest" description="Disordered" evidence="1">
    <location>
        <begin position="312"/>
        <end position="345"/>
    </location>
</feature>
<dbReference type="AlphaFoldDB" id="A0A516GA24"/>
<keyword evidence="2" id="KW-1133">Transmembrane helix</keyword>
<name>A0A516GA24_9MICO</name>
<evidence type="ECO:0000256" key="2">
    <source>
        <dbReference type="SAM" id="Phobius"/>
    </source>
</evidence>
<feature type="transmembrane region" description="Helical" evidence="2">
    <location>
        <begin position="77"/>
        <end position="97"/>
    </location>
</feature>